<evidence type="ECO:0000256" key="5">
    <source>
        <dbReference type="ARBA" id="ARBA00023136"/>
    </source>
</evidence>
<dbReference type="GO" id="GO:0071555">
    <property type="term" value="P:cell wall organization"/>
    <property type="evidence" value="ECO:0007669"/>
    <property type="project" value="TreeGrafter"/>
</dbReference>
<evidence type="ECO:0000256" key="3">
    <source>
        <dbReference type="ARBA" id="ARBA00022692"/>
    </source>
</evidence>
<feature type="transmembrane region" description="Helical" evidence="6">
    <location>
        <begin position="211"/>
        <end position="229"/>
    </location>
</feature>
<feature type="transmembrane region" description="Helical" evidence="6">
    <location>
        <begin position="338"/>
        <end position="356"/>
    </location>
</feature>
<evidence type="ECO:0000256" key="2">
    <source>
        <dbReference type="ARBA" id="ARBA00022679"/>
    </source>
</evidence>
<dbReference type="AlphaFoldDB" id="A0A2H0DXE5"/>
<feature type="transmembrane region" description="Helical" evidence="6">
    <location>
        <begin position="235"/>
        <end position="252"/>
    </location>
</feature>
<keyword evidence="3 6" id="KW-0812">Transmembrane</keyword>
<dbReference type="CDD" id="cd06852">
    <property type="entry name" value="GT_MraY"/>
    <property type="match status" value="1"/>
</dbReference>
<evidence type="ECO:0000256" key="6">
    <source>
        <dbReference type="SAM" id="Phobius"/>
    </source>
</evidence>
<name>A0A2H0DXE5_9BACT</name>
<dbReference type="GO" id="GO:0044038">
    <property type="term" value="P:cell wall macromolecule biosynthetic process"/>
    <property type="evidence" value="ECO:0007669"/>
    <property type="project" value="TreeGrafter"/>
</dbReference>
<evidence type="ECO:0000256" key="1">
    <source>
        <dbReference type="ARBA" id="ARBA00004141"/>
    </source>
</evidence>
<evidence type="ECO:0000313" key="7">
    <source>
        <dbReference type="EMBL" id="PIP86843.1"/>
    </source>
</evidence>
<feature type="transmembrane region" description="Helical" evidence="6">
    <location>
        <begin position="284"/>
        <end position="302"/>
    </location>
</feature>
<dbReference type="Pfam" id="PF00953">
    <property type="entry name" value="Glycos_transf_4"/>
    <property type="match status" value="1"/>
</dbReference>
<keyword evidence="5 6" id="KW-0472">Membrane</keyword>
<evidence type="ECO:0000256" key="4">
    <source>
        <dbReference type="ARBA" id="ARBA00022989"/>
    </source>
</evidence>
<comment type="subcellular location">
    <subcellularLocation>
        <location evidence="1">Membrane</location>
        <topology evidence="1">Multi-pass membrane protein</topology>
    </subcellularLocation>
</comment>
<reference evidence="7 8" key="1">
    <citation type="submission" date="2017-09" db="EMBL/GenBank/DDBJ databases">
        <title>Depth-based differentiation of microbial function through sediment-hosted aquifers and enrichment of novel symbionts in the deep terrestrial subsurface.</title>
        <authorList>
            <person name="Probst A.J."/>
            <person name="Ladd B."/>
            <person name="Jarett J.K."/>
            <person name="Geller-Mcgrath D.E."/>
            <person name="Sieber C.M."/>
            <person name="Emerson J.B."/>
            <person name="Anantharaman K."/>
            <person name="Thomas B.C."/>
            <person name="Malmstrom R."/>
            <person name="Stieglmeier M."/>
            <person name="Klingl A."/>
            <person name="Woyke T."/>
            <person name="Ryan C.M."/>
            <person name="Banfield J.F."/>
        </authorList>
    </citation>
    <scope>NUCLEOTIDE SEQUENCE [LARGE SCALE GENOMIC DNA]</scope>
    <source>
        <strain evidence="7">CG22_combo_CG10-13_8_21_14_all_36_13</strain>
    </source>
</reference>
<dbReference type="Proteomes" id="UP000231143">
    <property type="component" value="Unassembled WGS sequence"/>
</dbReference>
<feature type="transmembrane region" description="Helical" evidence="6">
    <location>
        <begin position="12"/>
        <end position="35"/>
    </location>
</feature>
<gene>
    <name evidence="7" type="ORF">COW81_03450</name>
</gene>
<proteinExistence type="predicted"/>
<feature type="transmembrane region" description="Helical" evidence="6">
    <location>
        <begin position="178"/>
        <end position="199"/>
    </location>
</feature>
<accession>A0A2H0DXE5</accession>
<dbReference type="GO" id="GO:0005886">
    <property type="term" value="C:plasma membrane"/>
    <property type="evidence" value="ECO:0007669"/>
    <property type="project" value="TreeGrafter"/>
</dbReference>
<feature type="transmembrane region" description="Helical" evidence="6">
    <location>
        <begin position="150"/>
        <end position="166"/>
    </location>
</feature>
<dbReference type="EMBL" id="PCTT01000045">
    <property type="protein sequence ID" value="PIP86843.1"/>
    <property type="molecule type" value="Genomic_DNA"/>
</dbReference>
<dbReference type="PANTHER" id="PTHR22926">
    <property type="entry name" value="PHOSPHO-N-ACETYLMURAMOYL-PENTAPEPTIDE-TRANSFERASE"/>
    <property type="match status" value="1"/>
</dbReference>
<evidence type="ECO:0000313" key="8">
    <source>
        <dbReference type="Proteomes" id="UP000231143"/>
    </source>
</evidence>
<organism evidence="7 8">
    <name type="scientific">Candidatus Campbellbacteria bacterium CG22_combo_CG10-13_8_21_14_all_36_13</name>
    <dbReference type="NCBI Taxonomy" id="1974529"/>
    <lineage>
        <taxon>Bacteria</taxon>
        <taxon>Candidatus Campbelliibacteriota</taxon>
    </lineage>
</organism>
<protein>
    <submittedName>
        <fullName evidence="7">Uncharacterized protein</fullName>
    </submittedName>
</protein>
<dbReference type="GO" id="GO:0008963">
    <property type="term" value="F:phospho-N-acetylmuramoyl-pentapeptide-transferase activity"/>
    <property type="evidence" value="ECO:0007669"/>
    <property type="project" value="InterPro"/>
</dbReference>
<feature type="transmembrane region" description="Helical" evidence="6">
    <location>
        <begin position="76"/>
        <end position="100"/>
    </location>
</feature>
<feature type="transmembrane region" description="Helical" evidence="6">
    <location>
        <begin position="112"/>
        <end position="129"/>
    </location>
</feature>
<dbReference type="InterPro" id="IPR003524">
    <property type="entry name" value="PNAcMuramoyl-5peptid_Trfase"/>
</dbReference>
<dbReference type="InterPro" id="IPR000715">
    <property type="entry name" value="Glycosyl_transferase_4"/>
</dbReference>
<dbReference type="PANTHER" id="PTHR22926:SF5">
    <property type="entry name" value="PHOSPHO-N-ACETYLMURAMOYL-PENTAPEPTIDE-TRANSFERASE HOMOLOG"/>
    <property type="match status" value="1"/>
</dbReference>
<comment type="caution">
    <text evidence="7">The sequence shown here is derived from an EMBL/GenBank/DDBJ whole genome shotgun (WGS) entry which is preliminary data.</text>
</comment>
<keyword evidence="2" id="KW-0808">Transferase</keyword>
<sequence length="357" mass="39309">MLEQSFIDVIKVFTPAAIAFFVGIFTTPILSYYLYKNEMWKKKAGKRGLGDGGKDTPIFNELHKGKEVGTPKMGGVIIWLSAFLTIFILWLIANIFPTLITEKLSFLSRSQTWLPLFTLLVGALIGLVDDYFEVTGKSDYFSGGLSLKKRLGVVFLVSIVGAWWFYEKLEVASVIVPFVGNFDIGLLFIPFFIFVMLAVYSSGVIDGIDGLAGGVFAVIFSAYGVIAFAQAQIDLAAFCFVIVGGLLAFLWFNIPPARFYMSETGSMALTMTLGVVAFLTEQVILLPLIAFPLLITTCSNIIQVASKKIRGKKVFLVAPVHHHFEAIGWPGYKVTMRYWVISIITAMIGIIIALLGS</sequence>
<keyword evidence="4 6" id="KW-1133">Transmembrane helix</keyword>